<evidence type="ECO:0000313" key="3">
    <source>
        <dbReference type="Proteomes" id="UP000192513"/>
    </source>
</evidence>
<dbReference type="AlphaFoldDB" id="A0A1X0IFG2"/>
<reference evidence="2 3" key="1">
    <citation type="submission" date="2017-02" db="EMBL/GenBank/DDBJ databases">
        <title>The new phylogeny of genus Mycobacterium.</title>
        <authorList>
            <person name="Tortoli E."/>
            <person name="Trovato A."/>
            <person name="Cirillo D.M."/>
        </authorList>
    </citation>
    <scope>NUCLEOTIDE SEQUENCE [LARGE SCALE GENOMIC DNA]</scope>
    <source>
        <strain evidence="2 3">DSM 45000</strain>
    </source>
</reference>
<accession>A0A1X0IFG2</accession>
<gene>
    <name evidence="2" type="ORF">BST39_03030</name>
</gene>
<evidence type="ECO:0000259" key="1">
    <source>
        <dbReference type="Pfam" id="PF14032"/>
    </source>
</evidence>
<dbReference type="InterPro" id="IPR038232">
    <property type="entry name" value="PknH-like_Extracell_sf"/>
</dbReference>
<dbReference type="Pfam" id="PF14032">
    <property type="entry name" value="PknH_C"/>
    <property type="match status" value="1"/>
</dbReference>
<feature type="domain" description="PknH-like extracellular" evidence="1">
    <location>
        <begin position="27"/>
        <end position="235"/>
    </location>
</feature>
<protein>
    <submittedName>
        <fullName evidence="2">Sensor domain-containing protein</fullName>
    </submittedName>
</protein>
<dbReference type="EMBL" id="MVIE01000003">
    <property type="protein sequence ID" value="ORB45720.1"/>
    <property type="molecule type" value="Genomic_DNA"/>
</dbReference>
<dbReference type="InterPro" id="IPR026954">
    <property type="entry name" value="PknH-like_Extracell"/>
</dbReference>
<name>A0A1X0IFG2_9MYCO</name>
<sequence>MSATGCSVTVAGAARAPANPTPRSLNGQAVKRVLLGRSALSRIVKEPLEPDPRFPPLFGGPEMLGGADSGRSESCLGVAVMTQRGAYRSANVKDVALTTWRPNAGSAATVTRVQEAAIGLPTAADANALFATFSRQWQECDGKTVPISGGSLPLEVQVSHVQSAVSVVAATISMRWNTARLFSPPSLPAARAVGVRDNCLIEVEVDFFGTSGASPEAQGDINSSALDIAQVMRDKVSALS</sequence>
<dbReference type="RefSeq" id="WP_197747118.1">
    <property type="nucleotide sequence ID" value="NZ_MVIE01000003.1"/>
</dbReference>
<organism evidence="2 3">
    <name type="scientific">Mycobacterium paraseoulense</name>
    <dbReference type="NCBI Taxonomy" id="590652"/>
    <lineage>
        <taxon>Bacteria</taxon>
        <taxon>Bacillati</taxon>
        <taxon>Actinomycetota</taxon>
        <taxon>Actinomycetes</taxon>
        <taxon>Mycobacteriales</taxon>
        <taxon>Mycobacteriaceae</taxon>
        <taxon>Mycobacterium</taxon>
    </lineage>
</organism>
<dbReference type="STRING" id="590652.BST39_03030"/>
<dbReference type="Proteomes" id="UP000192513">
    <property type="component" value="Unassembled WGS sequence"/>
</dbReference>
<dbReference type="Gene3D" id="3.40.1000.70">
    <property type="entry name" value="PknH-like extracellular domain"/>
    <property type="match status" value="1"/>
</dbReference>
<proteinExistence type="predicted"/>
<comment type="caution">
    <text evidence="2">The sequence shown here is derived from an EMBL/GenBank/DDBJ whole genome shotgun (WGS) entry which is preliminary data.</text>
</comment>
<keyword evidence="3" id="KW-1185">Reference proteome</keyword>
<evidence type="ECO:0000313" key="2">
    <source>
        <dbReference type="EMBL" id="ORB45720.1"/>
    </source>
</evidence>